<dbReference type="OrthoDB" id="288590at2759"/>
<evidence type="ECO:0000256" key="1">
    <source>
        <dbReference type="ARBA" id="ARBA00008056"/>
    </source>
</evidence>
<dbReference type="GO" id="GO:0046872">
    <property type="term" value="F:metal ion binding"/>
    <property type="evidence" value="ECO:0007669"/>
    <property type="project" value="UniProtKB-KW"/>
</dbReference>
<evidence type="ECO:0000313" key="7">
    <source>
        <dbReference type="EMBL" id="TXG47771.1"/>
    </source>
</evidence>
<keyword evidence="3 5" id="KW-0560">Oxidoreductase</keyword>
<evidence type="ECO:0000256" key="3">
    <source>
        <dbReference type="ARBA" id="ARBA00023002"/>
    </source>
</evidence>
<name>A0A5C7GSP0_9ROSI</name>
<dbReference type="FunFam" id="2.60.120.330:FF:000001">
    <property type="entry name" value="Protein SRG1"/>
    <property type="match status" value="1"/>
</dbReference>
<dbReference type="EMBL" id="VAHF01000013">
    <property type="protein sequence ID" value="TXG47771.1"/>
    <property type="molecule type" value="Genomic_DNA"/>
</dbReference>
<dbReference type="InterPro" id="IPR044861">
    <property type="entry name" value="IPNS-like_FE2OG_OXY"/>
</dbReference>
<proteinExistence type="inferred from homology"/>
<dbReference type="Proteomes" id="UP000323000">
    <property type="component" value="Chromosome 13"/>
</dbReference>
<dbReference type="PANTHER" id="PTHR47991">
    <property type="entry name" value="OXOGLUTARATE/IRON-DEPENDENT DIOXYGENASE"/>
    <property type="match status" value="1"/>
</dbReference>
<evidence type="ECO:0000256" key="2">
    <source>
        <dbReference type="ARBA" id="ARBA00022723"/>
    </source>
</evidence>
<dbReference type="InterPro" id="IPR026992">
    <property type="entry name" value="DIOX_N"/>
</dbReference>
<feature type="domain" description="Fe2OG dioxygenase" evidence="6">
    <location>
        <begin position="218"/>
        <end position="318"/>
    </location>
</feature>
<dbReference type="InterPro" id="IPR050295">
    <property type="entry name" value="Plant_2OG-oxidoreductases"/>
</dbReference>
<dbReference type="InterPro" id="IPR005123">
    <property type="entry name" value="Oxoglu/Fe-dep_dioxygenase_dom"/>
</dbReference>
<evidence type="ECO:0000256" key="5">
    <source>
        <dbReference type="RuleBase" id="RU003682"/>
    </source>
</evidence>
<dbReference type="SUPFAM" id="SSF51197">
    <property type="entry name" value="Clavaminate synthase-like"/>
    <property type="match status" value="1"/>
</dbReference>
<organism evidence="7 8">
    <name type="scientific">Acer yangbiense</name>
    <dbReference type="NCBI Taxonomy" id="1000413"/>
    <lineage>
        <taxon>Eukaryota</taxon>
        <taxon>Viridiplantae</taxon>
        <taxon>Streptophyta</taxon>
        <taxon>Embryophyta</taxon>
        <taxon>Tracheophyta</taxon>
        <taxon>Spermatophyta</taxon>
        <taxon>Magnoliopsida</taxon>
        <taxon>eudicotyledons</taxon>
        <taxon>Gunneridae</taxon>
        <taxon>Pentapetalae</taxon>
        <taxon>rosids</taxon>
        <taxon>malvids</taxon>
        <taxon>Sapindales</taxon>
        <taxon>Sapindaceae</taxon>
        <taxon>Hippocastanoideae</taxon>
        <taxon>Acereae</taxon>
        <taxon>Acer</taxon>
    </lineage>
</organism>
<gene>
    <name evidence="7" type="ORF">EZV62_027065</name>
</gene>
<keyword evidence="4 5" id="KW-0408">Iron</keyword>
<dbReference type="InterPro" id="IPR027443">
    <property type="entry name" value="IPNS-like_sf"/>
</dbReference>
<dbReference type="Pfam" id="PF03171">
    <property type="entry name" value="2OG-FeII_Oxy"/>
    <property type="match status" value="1"/>
</dbReference>
<keyword evidence="8" id="KW-1185">Reference proteome</keyword>
<dbReference type="Gene3D" id="2.60.120.330">
    <property type="entry name" value="B-lactam Antibiotic, Isopenicillin N Synthase, Chain"/>
    <property type="match status" value="1"/>
</dbReference>
<dbReference type="Pfam" id="PF14226">
    <property type="entry name" value="DIOX_N"/>
    <property type="match status" value="1"/>
</dbReference>
<sequence>MNMSSSVLQTSTALQSSESEPVHISVQELIKCQKITVPPQRYIRSDIQEHPNNNLLDGNHSTTIPTIDMKCLVSHQEDRDSQELEKLHATCKEWGIFQLVNHGVSSSLMEKLKYEIQEFYKLPIEEKMKYKIKPGDVEGYGNVTRSEGKLDWGDRFFMTTNPTHRRKQHLLPELPSSFRNSLESYLFELQQLGRKLFEMIGKAMKIEVKEMEEMFEDGLQLVRMTYYPPCPQPELVMGITPHSDASGITILNQVNGVDGLQIKKDGVWTPVSFLPDSLVVNIGDILEIMSNGMYRSMEHRATVNSEKERISIAFFMSPKFEAEVGPSTSLINPQNPPLFKRIGMEDYVKGFFSSNLNGKSYLDKMKIQNGDHTNN</sequence>
<reference evidence="8" key="1">
    <citation type="journal article" date="2019" name="Gigascience">
        <title>De novo genome assembly of the endangered Acer yangbiense, a plant species with extremely small populations endemic to Yunnan Province, China.</title>
        <authorList>
            <person name="Yang J."/>
            <person name="Wariss H.M."/>
            <person name="Tao L."/>
            <person name="Zhang R."/>
            <person name="Yun Q."/>
            <person name="Hollingsworth P."/>
            <person name="Dao Z."/>
            <person name="Luo G."/>
            <person name="Guo H."/>
            <person name="Ma Y."/>
            <person name="Sun W."/>
        </authorList>
    </citation>
    <scope>NUCLEOTIDE SEQUENCE [LARGE SCALE GENOMIC DNA]</scope>
    <source>
        <strain evidence="8">cv. Malutang</strain>
    </source>
</reference>
<evidence type="ECO:0000259" key="6">
    <source>
        <dbReference type="PROSITE" id="PS51471"/>
    </source>
</evidence>
<dbReference type="AlphaFoldDB" id="A0A5C7GSP0"/>
<dbReference type="GO" id="GO:0016491">
    <property type="term" value="F:oxidoreductase activity"/>
    <property type="evidence" value="ECO:0007669"/>
    <property type="project" value="UniProtKB-KW"/>
</dbReference>
<keyword evidence="2 5" id="KW-0479">Metal-binding</keyword>
<accession>A0A5C7GSP0</accession>
<protein>
    <recommendedName>
        <fullName evidence="6">Fe2OG dioxygenase domain-containing protein</fullName>
    </recommendedName>
</protein>
<comment type="similarity">
    <text evidence="1 5">Belongs to the iron/ascorbate-dependent oxidoreductase family.</text>
</comment>
<evidence type="ECO:0000256" key="4">
    <source>
        <dbReference type="ARBA" id="ARBA00023004"/>
    </source>
</evidence>
<dbReference type="PROSITE" id="PS51471">
    <property type="entry name" value="FE2OG_OXY"/>
    <property type="match status" value="1"/>
</dbReference>
<evidence type="ECO:0000313" key="8">
    <source>
        <dbReference type="Proteomes" id="UP000323000"/>
    </source>
</evidence>
<comment type="caution">
    <text evidence="7">The sequence shown here is derived from an EMBL/GenBank/DDBJ whole genome shotgun (WGS) entry which is preliminary data.</text>
</comment>